<evidence type="ECO:0000313" key="18">
    <source>
        <dbReference type="Proteomes" id="UP000006666"/>
    </source>
</evidence>
<evidence type="ECO:0000256" key="13">
    <source>
        <dbReference type="PIRNR" id="PIRNR002811"/>
    </source>
</evidence>
<dbReference type="Pfam" id="PF08275">
    <property type="entry name" value="DNAG_N"/>
    <property type="match status" value="1"/>
</dbReference>
<protein>
    <recommendedName>
        <fullName evidence="12 13">DNA primase</fullName>
        <ecNumber evidence="12">2.7.7.101</ecNumber>
    </recommendedName>
</protein>
<keyword evidence="5 12" id="KW-0235">DNA replication</keyword>
<comment type="catalytic activity">
    <reaction evidence="12">
        <text>ssDNA + n NTP = ssDNA/pppN(pN)n-1 hybrid + (n-1) diphosphate.</text>
        <dbReference type="EC" id="2.7.7.101"/>
    </reaction>
</comment>
<dbReference type="CDD" id="cd03364">
    <property type="entry name" value="TOPRIM_DnaG_primases"/>
    <property type="match status" value="1"/>
</dbReference>
<evidence type="ECO:0000256" key="12">
    <source>
        <dbReference type="HAMAP-Rule" id="MF_00974"/>
    </source>
</evidence>
<comment type="subunit">
    <text evidence="12">Monomer. Interacts with DnaB.</text>
</comment>
<evidence type="ECO:0000256" key="2">
    <source>
        <dbReference type="ARBA" id="ARBA00022515"/>
    </source>
</evidence>
<dbReference type="GO" id="GO:1990077">
    <property type="term" value="C:primosome complex"/>
    <property type="evidence" value="ECO:0007669"/>
    <property type="project" value="UniProtKB-KW"/>
</dbReference>
<dbReference type="RefSeq" id="WP_015779176.1">
    <property type="nucleotide sequence ID" value="NC_013169.1"/>
</dbReference>
<evidence type="ECO:0000256" key="4">
    <source>
        <dbReference type="ARBA" id="ARBA00022695"/>
    </source>
</evidence>
<dbReference type="InterPro" id="IPR019475">
    <property type="entry name" value="DNA_primase_DnaB-bd"/>
</dbReference>
<dbReference type="GO" id="GO:0006269">
    <property type="term" value="P:DNA replication, synthesis of primer"/>
    <property type="evidence" value="ECO:0007669"/>
    <property type="project" value="UniProtKB-UniRule"/>
</dbReference>
<dbReference type="STRING" id="478801.Ksed_11920"/>
<keyword evidence="4 12" id="KW-0548">Nucleotidyltransferase</keyword>
<keyword evidence="3 12" id="KW-0808">Transferase</keyword>
<feature type="compositionally biased region" description="Low complexity" evidence="15">
    <location>
        <begin position="446"/>
        <end position="456"/>
    </location>
</feature>
<evidence type="ECO:0000256" key="11">
    <source>
        <dbReference type="ARBA" id="ARBA00023163"/>
    </source>
</evidence>
<evidence type="ECO:0000313" key="17">
    <source>
        <dbReference type="EMBL" id="ACV06231.1"/>
    </source>
</evidence>
<evidence type="ECO:0000256" key="1">
    <source>
        <dbReference type="ARBA" id="ARBA00022478"/>
    </source>
</evidence>
<comment type="similarity">
    <text evidence="12 13">Belongs to the DnaG primase family.</text>
</comment>
<feature type="zinc finger region" description="CHC2-type" evidence="12 14">
    <location>
        <begin position="41"/>
        <end position="65"/>
    </location>
</feature>
<dbReference type="NCBIfam" id="TIGR01391">
    <property type="entry name" value="dnaG"/>
    <property type="match status" value="1"/>
</dbReference>
<feature type="compositionally biased region" description="Low complexity" evidence="15">
    <location>
        <begin position="469"/>
        <end position="484"/>
    </location>
</feature>
<proteinExistence type="inferred from homology"/>
<dbReference type="GO" id="GO:0003899">
    <property type="term" value="F:DNA-directed RNA polymerase activity"/>
    <property type="evidence" value="ECO:0007669"/>
    <property type="project" value="UniProtKB-UniRule"/>
</dbReference>
<dbReference type="GO" id="GO:0000428">
    <property type="term" value="C:DNA-directed RNA polymerase complex"/>
    <property type="evidence" value="ECO:0007669"/>
    <property type="project" value="UniProtKB-KW"/>
</dbReference>
<reference evidence="17 18" key="1">
    <citation type="journal article" date="2009" name="Stand. Genomic Sci.">
        <title>Complete genome sequence of Kytococcus sedentarius type strain (541).</title>
        <authorList>
            <person name="Sims D."/>
            <person name="Brettin T."/>
            <person name="Detter J.C."/>
            <person name="Han C."/>
            <person name="Lapidus A."/>
            <person name="Copeland A."/>
            <person name="Glavina Del Rio T."/>
            <person name="Nolan M."/>
            <person name="Chen F."/>
            <person name="Lucas S."/>
            <person name="Tice H."/>
            <person name="Cheng J.F."/>
            <person name="Bruce D."/>
            <person name="Goodwin L."/>
            <person name="Pitluck S."/>
            <person name="Ovchinnikova G."/>
            <person name="Pati A."/>
            <person name="Ivanova N."/>
            <person name="Mavrommatis K."/>
            <person name="Chen A."/>
            <person name="Palaniappan K."/>
            <person name="D'haeseleer P."/>
            <person name="Chain P."/>
            <person name="Bristow J."/>
            <person name="Eisen J.A."/>
            <person name="Markowitz V."/>
            <person name="Hugenholtz P."/>
            <person name="Schneider S."/>
            <person name="Goker M."/>
            <person name="Pukall R."/>
            <person name="Kyrpides N.C."/>
            <person name="Klenk H.P."/>
        </authorList>
    </citation>
    <scope>NUCLEOTIDE SEQUENCE [LARGE SCALE GENOMIC DNA]</scope>
    <source>
        <strain evidence="18">ATCC 14392 / DSM 20547 / JCM 11482 / CCUG 33030 / NBRC 15357 / NCTC 11040 / CCM 314 / 541</strain>
    </source>
</reference>
<dbReference type="PANTHER" id="PTHR30313:SF2">
    <property type="entry name" value="DNA PRIMASE"/>
    <property type="match status" value="1"/>
</dbReference>
<gene>
    <name evidence="12" type="primary">dnaG</name>
    <name evidence="17" type="ordered locus">Ksed_11920</name>
</gene>
<evidence type="ECO:0000256" key="8">
    <source>
        <dbReference type="ARBA" id="ARBA00022833"/>
    </source>
</evidence>
<organism evidence="17 18">
    <name type="scientific">Kytococcus sedentarius (strain ATCC 14392 / DSM 20547 / JCM 11482 / CCUG 33030 / NBRC 15357 / NCTC 11040 / CCM 314 / 541)</name>
    <name type="common">Micrococcus sedentarius</name>
    <dbReference type="NCBI Taxonomy" id="478801"/>
    <lineage>
        <taxon>Bacteria</taxon>
        <taxon>Bacillati</taxon>
        <taxon>Actinomycetota</taxon>
        <taxon>Actinomycetes</taxon>
        <taxon>Micrococcales</taxon>
        <taxon>Kytococcaceae</taxon>
        <taxon>Kytococcus</taxon>
    </lineage>
</organism>
<dbReference type="PROSITE" id="PS50880">
    <property type="entry name" value="TOPRIM"/>
    <property type="match status" value="1"/>
</dbReference>
<evidence type="ECO:0000256" key="3">
    <source>
        <dbReference type="ARBA" id="ARBA00022679"/>
    </source>
</evidence>
<dbReference type="Pfam" id="PF08278">
    <property type="entry name" value="DnaG_DnaB_bind"/>
    <property type="match status" value="1"/>
</dbReference>
<comment type="function">
    <text evidence="12 13">RNA polymerase that catalyzes the synthesis of short RNA molecules used as primers for DNA polymerase during DNA replication.</text>
</comment>
<dbReference type="HAMAP" id="MF_00974">
    <property type="entry name" value="DNA_primase_DnaG"/>
    <property type="match status" value="1"/>
</dbReference>
<dbReference type="HOGENOM" id="CLU_013501_3_1_11"/>
<keyword evidence="10 12" id="KW-0238">DNA-binding</keyword>
<evidence type="ECO:0000256" key="6">
    <source>
        <dbReference type="ARBA" id="ARBA00022723"/>
    </source>
</evidence>
<dbReference type="InterPro" id="IPR036977">
    <property type="entry name" value="DNA_primase_Znf_CHC2"/>
</dbReference>
<dbReference type="InterPro" id="IPR030846">
    <property type="entry name" value="DnaG_bac"/>
</dbReference>
<dbReference type="InterPro" id="IPR006295">
    <property type="entry name" value="DNA_primase_DnaG"/>
</dbReference>
<feature type="domain" description="Toprim" evidence="16">
    <location>
        <begin position="264"/>
        <end position="355"/>
    </location>
</feature>
<dbReference type="InterPro" id="IPR006171">
    <property type="entry name" value="TOPRIM_dom"/>
</dbReference>
<dbReference type="Pfam" id="PF10410">
    <property type="entry name" value="DnaB_bind"/>
    <property type="match status" value="1"/>
</dbReference>
<dbReference type="InterPro" id="IPR050219">
    <property type="entry name" value="DnaG_primase"/>
</dbReference>
<dbReference type="Gene3D" id="3.90.580.10">
    <property type="entry name" value="Zinc finger, CHC2-type domain"/>
    <property type="match status" value="1"/>
</dbReference>
<dbReference type="AlphaFoldDB" id="C7NH61"/>
<keyword evidence="9" id="KW-0460">Magnesium</keyword>
<dbReference type="eggNOG" id="COG0358">
    <property type="taxonomic scope" value="Bacteria"/>
</dbReference>
<dbReference type="SUPFAM" id="SSF56731">
    <property type="entry name" value="DNA primase core"/>
    <property type="match status" value="1"/>
</dbReference>
<evidence type="ECO:0000256" key="15">
    <source>
        <dbReference type="SAM" id="MobiDB-lite"/>
    </source>
</evidence>
<dbReference type="Proteomes" id="UP000006666">
    <property type="component" value="Chromosome"/>
</dbReference>
<dbReference type="GO" id="GO:0003677">
    <property type="term" value="F:DNA binding"/>
    <property type="evidence" value="ECO:0007669"/>
    <property type="project" value="UniProtKB-KW"/>
</dbReference>
<evidence type="ECO:0000256" key="5">
    <source>
        <dbReference type="ARBA" id="ARBA00022705"/>
    </source>
</evidence>
<keyword evidence="18" id="KW-1185">Reference proteome</keyword>
<dbReference type="Pfam" id="PF01807">
    <property type="entry name" value="Zn_ribbon_DnaG"/>
    <property type="match status" value="1"/>
</dbReference>
<dbReference type="Gene3D" id="3.90.980.10">
    <property type="entry name" value="DNA primase, catalytic core, N-terminal domain"/>
    <property type="match status" value="1"/>
</dbReference>
<dbReference type="InterPro" id="IPR002694">
    <property type="entry name" value="Znf_CHC2"/>
</dbReference>
<dbReference type="EMBL" id="CP001686">
    <property type="protein sequence ID" value="ACV06231.1"/>
    <property type="molecule type" value="Genomic_DNA"/>
</dbReference>
<dbReference type="InterPro" id="IPR013264">
    <property type="entry name" value="DNAG_N"/>
</dbReference>
<keyword evidence="2 12" id="KW-0639">Primosome</keyword>
<dbReference type="InterPro" id="IPR013173">
    <property type="entry name" value="DNA_primase_DnaG_DnaB-bd_dom"/>
</dbReference>
<dbReference type="SMART" id="SM00493">
    <property type="entry name" value="TOPRIM"/>
    <property type="match status" value="1"/>
</dbReference>
<keyword evidence="8 12" id="KW-0862">Zinc</keyword>
<evidence type="ECO:0000256" key="10">
    <source>
        <dbReference type="ARBA" id="ARBA00023125"/>
    </source>
</evidence>
<dbReference type="SUPFAM" id="SSF57783">
    <property type="entry name" value="Zinc beta-ribbon"/>
    <property type="match status" value="1"/>
</dbReference>
<sequence>MAGLIRSEDIQAVKERTSLEDVVREHVTLRTAGVGSLKGLCPFHDEKTPSFQVRPAVGHWHCFGCGEGGDVIEFVQKIDHLSFAEAVERLAGQLGMELRYEEGKGPQREGGLGRRARLVEAHRAAEQFYHQQLLGAREARPGRDFLRAKGFGSGEAAHFGVGFSPRTGSALYEHLRAGGFTDEELLTAGLAGRSSRGMYDRFRGRVMWPIRDITGDTVGFGARRIFDDDRIAAKYLNTSETPIYTKNQVLYGLDLAKKAMAQQRTAVVVEGYTDVMAAHLSGVEVAVATCGTAFGAEHIKVLRRILRDEANQAPARVVFTFDGDAAGQKAAMKAYETDQAWASQSYVAVAPDGLDPNDLRTQRGSQAVRALIEDAVPMFEFAVRTSIDRYDLATPEGRVGAMRAAAPIIARIRDRSLQPEYTRTVAGWIGVEVGDLSREVAAARRSGAGQPSAPGRPAAPPPVGGGSGRAAEGAGDAPGELAEPAGPPPLPPVDPRNPDHAAERQLLQVVLQYPGSVTGTEHSSLSATAFTAPALALVHAAITEAGGIERAVTLSHGAWVQQVRDAADPRVHDLVGELSVAGLPVRMSNGQPPAGYVEGLVARLRIVELNRLIADALGALQRLGEGDAERSREIGVRLQGWQRELQHLRASR</sequence>
<feature type="compositionally biased region" description="Pro residues" evidence="15">
    <location>
        <begin position="485"/>
        <end position="495"/>
    </location>
</feature>
<accession>C7NH61</accession>
<name>C7NH61_KYTSD</name>
<dbReference type="GO" id="GO:0008270">
    <property type="term" value="F:zinc ion binding"/>
    <property type="evidence" value="ECO:0007669"/>
    <property type="project" value="UniProtKB-UniRule"/>
</dbReference>
<dbReference type="KEGG" id="kse:Ksed_11920"/>
<dbReference type="PANTHER" id="PTHR30313">
    <property type="entry name" value="DNA PRIMASE"/>
    <property type="match status" value="1"/>
</dbReference>
<dbReference type="InterPro" id="IPR037068">
    <property type="entry name" value="DNA_primase_core_N_sf"/>
</dbReference>
<keyword evidence="6 12" id="KW-0479">Metal-binding</keyword>
<evidence type="ECO:0000256" key="14">
    <source>
        <dbReference type="PIRSR" id="PIRSR002811-1"/>
    </source>
</evidence>
<comment type="cofactor">
    <cofactor evidence="12 13 14">
        <name>Zn(2+)</name>
        <dbReference type="ChEBI" id="CHEBI:29105"/>
    </cofactor>
    <text evidence="12 13 14">Binds 1 zinc ion per monomer.</text>
</comment>
<evidence type="ECO:0000256" key="7">
    <source>
        <dbReference type="ARBA" id="ARBA00022771"/>
    </source>
</evidence>
<comment type="domain">
    <text evidence="12">Contains an N-terminal zinc-binding domain, a central core domain that contains the primase activity, and a C-terminal DnaB-binding domain.</text>
</comment>
<dbReference type="InterPro" id="IPR034151">
    <property type="entry name" value="TOPRIM_DnaG_bac"/>
</dbReference>
<dbReference type="SMART" id="SM00400">
    <property type="entry name" value="ZnF_CHCC"/>
    <property type="match status" value="1"/>
</dbReference>
<dbReference type="GO" id="GO:0005737">
    <property type="term" value="C:cytoplasm"/>
    <property type="evidence" value="ECO:0007669"/>
    <property type="project" value="TreeGrafter"/>
</dbReference>
<evidence type="ECO:0000259" key="16">
    <source>
        <dbReference type="PROSITE" id="PS50880"/>
    </source>
</evidence>
<dbReference type="FunFam" id="3.90.580.10:FF:000001">
    <property type="entry name" value="DNA primase"/>
    <property type="match status" value="1"/>
</dbReference>
<dbReference type="Pfam" id="PF13662">
    <property type="entry name" value="Toprim_4"/>
    <property type="match status" value="1"/>
</dbReference>
<evidence type="ECO:0000256" key="9">
    <source>
        <dbReference type="ARBA" id="ARBA00022842"/>
    </source>
</evidence>
<dbReference type="Gene3D" id="3.40.1360.10">
    <property type="match status" value="1"/>
</dbReference>
<dbReference type="EC" id="2.7.7.101" evidence="12"/>
<keyword evidence="1 12" id="KW-0240">DNA-directed RNA polymerase</keyword>
<keyword evidence="11 12" id="KW-0804">Transcription</keyword>
<keyword evidence="7 12" id="KW-0863">Zinc-finger</keyword>
<feature type="region of interest" description="Disordered" evidence="15">
    <location>
        <begin position="442"/>
        <end position="499"/>
    </location>
</feature>
<dbReference type="PIRSF" id="PIRSF002811">
    <property type="entry name" value="DnaG"/>
    <property type="match status" value="1"/>
</dbReference>